<proteinExistence type="predicted"/>
<evidence type="ECO:0000256" key="3">
    <source>
        <dbReference type="ARBA" id="ARBA00023054"/>
    </source>
</evidence>
<dbReference type="GO" id="GO:0003779">
    <property type="term" value="F:actin binding"/>
    <property type="evidence" value="ECO:0007669"/>
    <property type="project" value="InterPro"/>
</dbReference>
<evidence type="ECO:0000256" key="1">
    <source>
        <dbReference type="ARBA" id="ARBA00022737"/>
    </source>
</evidence>
<dbReference type="PROSITE" id="PS51257">
    <property type="entry name" value="PROKAR_LIPOPROTEIN"/>
    <property type="match status" value="1"/>
</dbReference>
<dbReference type="AlphaFoldDB" id="A0A8C2RNS0"/>
<accession>A0A8C2RNS0</accession>
<evidence type="ECO:0000256" key="2">
    <source>
        <dbReference type="ARBA" id="ARBA00023043"/>
    </source>
</evidence>
<sequence>MCKLASWSLKVASSSPFQLKEIALLQSLVTGCYFIELWMFSFGKPAFLGVSMVKGKTNEWNKNDDRLLQAVENGDAEKVASLLGKKGASATKHDSEGKTACTQMFASSWEVLKCSKIMHKHITKKGRRYGPCLQDAQHLAEKIRPTEVLENN</sequence>
<keyword evidence="3" id="KW-0175">Coiled coil</keyword>
<name>A0A8C2RNS0_CAPHI</name>
<dbReference type="PANTHER" id="PTHR24129">
    <property type="entry name" value="ANKYCORBIN"/>
    <property type="match status" value="1"/>
</dbReference>
<protein>
    <submittedName>
        <fullName evidence="4">Uncharacterized protein</fullName>
    </submittedName>
</protein>
<reference evidence="4" key="1">
    <citation type="submission" date="2019-03" db="EMBL/GenBank/DDBJ databases">
        <title>Genome sequencing and reference-guided assembly of Black Bengal Goat (Capra hircus).</title>
        <authorList>
            <person name="Siddiki A.Z."/>
            <person name="Baten A."/>
            <person name="Billah M."/>
            <person name="Alam M.A.U."/>
            <person name="Shawrob K.S.M."/>
            <person name="Saha S."/>
            <person name="Chowdhury M."/>
            <person name="Rahman A.H."/>
            <person name="Stear M."/>
            <person name="Miah G."/>
            <person name="Das G.B."/>
            <person name="Hossain M.M."/>
            <person name="Kumkum M."/>
            <person name="Islam M.S."/>
            <person name="Mollah A.M."/>
            <person name="Ahsan A."/>
            <person name="Tusar F."/>
            <person name="Khan M.K.I."/>
        </authorList>
    </citation>
    <scope>NUCLEOTIDE SEQUENCE [LARGE SCALE GENOMIC DNA]</scope>
</reference>
<keyword evidence="1" id="KW-0677">Repeat</keyword>
<evidence type="ECO:0000313" key="4">
    <source>
        <dbReference type="Ensembl" id="ENSCHIP00010031103.1"/>
    </source>
</evidence>
<reference evidence="4" key="2">
    <citation type="submission" date="2025-08" db="UniProtKB">
        <authorList>
            <consortium name="Ensembl"/>
        </authorList>
    </citation>
    <scope>IDENTIFICATION</scope>
</reference>
<keyword evidence="2" id="KW-0040">ANK repeat</keyword>
<dbReference type="Ensembl" id="ENSCHIT00010043798.1">
    <property type="protein sequence ID" value="ENSCHIP00010031103.1"/>
    <property type="gene ID" value="ENSCHIG00010022992.1"/>
</dbReference>
<dbReference type="InterPro" id="IPR042420">
    <property type="entry name" value="RAI14/UACA"/>
</dbReference>
<organism evidence="4">
    <name type="scientific">Capra hircus</name>
    <name type="common">Goat</name>
    <dbReference type="NCBI Taxonomy" id="9925"/>
    <lineage>
        <taxon>Eukaryota</taxon>
        <taxon>Metazoa</taxon>
        <taxon>Chordata</taxon>
        <taxon>Craniata</taxon>
        <taxon>Vertebrata</taxon>
        <taxon>Euteleostomi</taxon>
        <taxon>Mammalia</taxon>
        <taxon>Eutheria</taxon>
        <taxon>Laurasiatheria</taxon>
        <taxon>Artiodactyla</taxon>
        <taxon>Ruminantia</taxon>
        <taxon>Pecora</taxon>
        <taxon>Bovidae</taxon>
        <taxon>Caprinae</taxon>
        <taxon>Capra</taxon>
    </lineage>
</organism>
<dbReference type="PANTHER" id="PTHR24129:SF0">
    <property type="entry name" value="ANKYCORBIN"/>
    <property type="match status" value="1"/>
</dbReference>